<name>A0AA46YJ16_9ACTN</name>
<feature type="region of interest" description="Disordered" evidence="4">
    <location>
        <begin position="84"/>
        <end position="103"/>
    </location>
</feature>
<dbReference type="Pfam" id="PF07161">
    <property type="entry name" value="LppX_LprAFG"/>
    <property type="match status" value="1"/>
</dbReference>
<organism evidence="6 7">
    <name type="scientific">Solicola gregarius</name>
    <dbReference type="NCBI Taxonomy" id="2908642"/>
    <lineage>
        <taxon>Bacteria</taxon>
        <taxon>Bacillati</taxon>
        <taxon>Actinomycetota</taxon>
        <taxon>Actinomycetes</taxon>
        <taxon>Propionibacteriales</taxon>
        <taxon>Nocardioidaceae</taxon>
        <taxon>Solicola</taxon>
    </lineage>
</organism>
<dbReference type="Gene3D" id="2.50.20.20">
    <property type="match status" value="1"/>
</dbReference>
<keyword evidence="3" id="KW-0472">Membrane</keyword>
<gene>
    <name evidence="6" type="ORF">L0C25_14330</name>
</gene>
<dbReference type="KEGG" id="sgrg:L0C25_14330"/>
<evidence type="ECO:0000256" key="3">
    <source>
        <dbReference type="ARBA" id="ARBA00022475"/>
    </source>
</evidence>
<dbReference type="EMBL" id="CP094970">
    <property type="protein sequence ID" value="UYM03717.1"/>
    <property type="molecule type" value="Genomic_DNA"/>
</dbReference>
<evidence type="ECO:0000313" key="7">
    <source>
        <dbReference type="Proteomes" id="UP001164390"/>
    </source>
</evidence>
<evidence type="ECO:0000256" key="4">
    <source>
        <dbReference type="SAM" id="MobiDB-lite"/>
    </source>
</evidence>
<feature type="signal peptide" evidence="5">
    <location>
        <begin position="1"/>
        <end position="26"/>
    </location>
</feature>
<proteinExistence type="inferred from homology"/>
<evidence type="ECO:0000313" key="6">
    <source>
        <dbReference type="EMBL" id="UYM03717.1"/>
    </source>
</evidence>
<protein>
    <submittedName>
        <fullName evidence="6">LppX_LprAFG lipoprotein</fullName>
    </submittedName>
</protein>
<dbReference type="RefSeq" id="WP_271632353.1">
    <property type="nucleotide sequence ID" value="NZ_CP094970.1"/>
</dbReference>
<evidence type="ECO:0000256" key="5">
    <source>
        <dbReference type="SAM" id="SignalP"/>
    </source>
</evidence>
<dbReference type="PROSITE" id="PS51257">
    <property type="entry name" value="PROKAR_LIPOPROTEIN"/>
    <property type="match status" value="1"/>
</dbReference>
<keyword evidence="6" id="KW-0449">Lipoprotein</keyword>
<dbReference type="Proteomes" id="UP001164390">
    <property type="component" value="Chromosome"/>
</dbReference>
<reference evidence="6" key="1">
    <citation type="submission" date="2022-01" db="EMBL/GenBank/DDBJ databases">
        <title>Nocardioidaceae gen. sp. A5X3R13.</title>
        <authorList>
            <person name="Lopez Marin M.A."/>
            <person name="Uhlik O."/>
        </authorList>
    </citation>
    <scope>NUCLEOTIDE SEQUENCE</scope>
    <source>
        <strain evidence="6">A5X3R13</strain>
    </source>
</reference>
<dbReference type="InterPro" id="IPR029046">
    <property type="entry name" value="LolA/LolB/LppX"/>
</dbReference>
<accession>A0AA46YJ16</accession>
<keyword evidence="5" id="KW-0732">Signal</keyword>
<evidence type="ECO:0000256" key="1">
    <source>
        <dbReference type="ARBA" id="ARBA00004196"/>
    </source>
</evidence>
<dbReference type="InterPro" id="IPR009830">
    <property type="entry name" value="LppX/LprAFG"/>
</dbReference>
<sequence length="287" mass="30364">MLRGNPMKVRKTLVALGAAATLSLTACGNAEDVVGVDSSVGGDSAAAQASGALTQDTFASSVSDAQSKAQTAHLEMDIEASGMEISGSGDMAMDPESDDPKDSKMAMTMEMPMIGDLEMRLVDGIAYVNMGSYTQDKFATFDLTDDSNPLGTSLDEITKQADPNAMVKQLSGSLKDFEKTDETEEIDGVEATKYELTMDGSELGGMMQQAEGSSLSGGSVDMPKKVVAYVWIGDDDLLRKMTMDLDSGSMPMSMEMTFTKWGEPVEVEAPPADETIDGSELDLGTTM</sequence>
<keyword evidence="7" id="KW-1185">Reference proteome</keyword>
<comment type="similarity">
    <text evidence="2">Belongs to the LppX/LprAFG lipoprotein family.</text>
</comment>
<comment type="subcellular location">
    <subcellularLocation>
        <location evidence="1">Cell envelope</location>
    </subcellularLocation>
</comment>
<dbReference type="AlphaFoldDB" id="A0AA46YJ16"/>
<dbReference type="SUPFAM" id="SSF89392">
    <property type="entry name" value="Prokaryotic lipoproteins and lipoprotein localization factors"/>
    <property type="match status" value="1"/>
</dbReference>
<dbReference type="GO" id="GO:0030313">
    <property type="term" value="C:cell envelope"/>
    <property type="evidence" value="ECO:0007669"/>
    <property type="project" value="UniProtKB-SubCell"/>
</dbReference>
<feature type="chain" id="PRO_5041446767" evidence="5">
    <location>
        <begin position="27"/>
        <end position="287"/>
    </location>
</feature>
<evidence type="ECO:0000256" key="2">
    <source>
        <dbReference type="ARBA" id="ARBA00009194"/>
    </source>
</evidence>
<keyword evidence="3" id="KW-1003">Cell membrane</keyword>